<dbReference type="InterPro" id="IPR041373">
    <property type="entry name" value="RT_RNaseH"/>
</dbReference>
<dbReference type="Gene3D" id="3.30.70.270">
    <property type="match status" value="1"/>
</dbReference>
<dbReference type="OrthoDB" id="6932368at2759"/>
<evidence type="ECO:0000313" key="9">
    <source>
        <dbReference type="EMBL" id="VDL59509.1"/>
    </source>
</evidence>
<evidence type="ECO:0000256" key="4">
    <source>
        <dbReference type="ARBA" id="ARBA00022759"/>
    </source>
</evidence>
<dbReference type="InterPro" id="IPR050951">
    <property type="entry name" value="Retrovirus_Pol_polyprotein"/>
</dbReference>
<accession>A0A0R3SQ65</accession>
<evidence type="ECO:0000256" key="5">
    <source>
        <dbReference type="ARBA" id="ARBA00022801"/>
    </source>
</evidence>
<evidence type="ECO:0000259" key="8">
    <source>
        <dbReference type="Pfam" id="PF17917"/>
    </source>
</evidence>
<keyword evidence="6" id="KW-0695">RNA-directed DNA polymerase</keyword>
<feature type="domain" description="Reverse transcriptase RNase H-like" evidence="8">
    <location>
        <begin position="234"/>
        <end position="313"/>
    </location>
</feature>
<keyword evidence="2" id="KW-0548">Nucleotidyltransferase</keyword>
<name>A0A0R3SQ65_HYMDI</name>
<dbReference type="WBParaSite" id="HDID_0000719301-mRNA-1">
    <property type="protein sequence ID" value="HDID_0000719301-mRNA-1"/>
    <property type="gene ID" value="HDID_0000719301"/>
</dbReference>
<protein>
    <submittedName>
        <fullName evidence="11">RT_RNaseH domain-containing protein</fullName>
    </submittedName>
</protein>
<evidence type="ECO:0000256" key="6">
    <source>
        <dbReference type="ARBA" id="ARBA00022918"/>
    </source>
</evidence>
<dbReference type="EMBL" id="UYSG01010913">
    <property type="protein sequence ID" value="VDL59509.1"/>
    <property type="molecule type" value="Genomic_DNA"/>
</dbReference>
<evidence type="ECO:0000256" key="7">
    <source>
        <dbReference type="SAM" id="MobiDB-lite"/>
    </source>
</evidence>
<dbReference type="InterPro" id="IPR043128">
    <property type="entry name" value="Rev_trsase/Diguanyl_cyclase"/>
</dbReference>
<dbReference type="GO" id="GO:0004519">
    <property type="term" value="F:endonuclease activity"/>
    <property type="evidence" value="ECO:0007669"/>
    <property type="project" value="UniProtKB-KW"/>
</dbReference>
<evidence type="ECO:0000256" key="1">
    <source>
        <dbReference type="ARBA" id="ARBA00022679"/>
    </source>
</evidence>
<reference evidence="11" key="1">
    <citation type="submission" date="2017-02" db="UniProtKB">
        <authorList>
            <consortium name="WormBaseParasite"/>
        </authorList>
    </citation>
    <scope>IDENTIFICATION</scope>
</reference>
<gene>
    <name evidence="9" type="ORF">HDID_LOCUS7191</name>
</gene>
<dbReference type="GO" id="GO:0003964">
    <property type="term" value="F:RNA-directed DNA polymerase activity"/>
    <property type="evidence" value="ECO:0007669"/>
    <property type="project" value="UniProtKB-KW"/>
</dbReference>
<keyword evidence="3" id="KW-0540">Nuclease</keyword>
<dbReference type="GO" id="GO:0016787">
    <property type="term" value="F:hydrolase activity"/>
    <property type="evidence" value="ECO:0007669"/>
    <property type="project" value="UniProtKB-KW"/>
</dbReference>
<dbReference type="STRING" id="6216.A0A0R3SQ65"/>
<dbReference type="CDD" id="cd01647">
    <property type="entry name" value="RT_LTR"/>
    <property type="match status" value="1"/>
</dbReference>
<dbReference type="SUPFAM" id="SSF56672">
    <property type="entry name" value="DNA/RNA polymerases"/>
    <property type="match status" value="1"/>
</dbReference>
<dbReference type="AlphaFoldDB" id="A0A0R3SQ65"/>
<evidence type="ECO:0000313" key="11">
    <source>
        <dbReference type="WBParaSite" id="HDID_0000719301-mRNA-1"/>
    </source>
</evidence>
<evidence type="ECO:0000256" key="3">
    <source>
        <dbReference type="ARBA" id="ARBA00022722"/>
    </source>
</evidence>
<evidence type="ECO:0000256" key="2">
    <source>
        <dbReference type="ARBA" id="ARBA00022695"/>
    </source>
</evidence>
<dbReference type="PANTHER" id="PTHR37984:SF5">
    <property type="entry name" value="PROTEIN NYNRIN-LIKE"/>
    <property type="match status" value="1"/>
</dbReference>
<organism evidence="11">
    <name type="scientific">Hymenolepis diminuta</name>
    <name type="common">Rat tapeworm</name>
    <dbReference type="NCBI Taxonomy" id="6216"/>
    <lineage>
        <taxon>Eukaryota</taxon>
        <taxon>Metazoa</taxon>
        <taxon>Spiralia</taxon>
        <taxon>Lophotrochozoa</taxon>
        <taxon>Platyhelminthes</taxon>
        <taxon>Cestoda</taxon>
        <taxon>Eucestoda</taxon>
        <taxon>Cyclophyllidea</taxon>
        <taxon>Hymenolepididae</taxon>
        <taxon>Hymenolepis</taxon>
    </lineage>
</organism>
<dbReference type="Gene3D" id="3.10.10.10">
    <property type="entry name" value="HIV Type 1 Reverse Transcriptase, subunit A, domain 1"/>
    <property type="match status" value="1"/>
</dbReference>
<dbReference type="PANTHER" id="PTHR37984">
    <property type="entry name" value="PROTEIN CBG26694"/>
    <property type="match status" value="1"/>
</dbReference>
<reference evidence="9 10" key="2">
    <citation type="submission" date="2018-11" db="EMBL/GenBank/DDBJ databases">
        <authorList>
            <consortium name="Pathogen Informatics"/>
        </authorList>
    </citation>
    <scope>NUCLEOTIDE SEQUENCE [LARGE SCALE GENOMIC DNA]</scope>
</reference>
<dbReference type="Pfam" id="PF17917">
    <property type="entry name" value="RT_RNaseH"/>
    <property type="match status" value="1"/>
</dbReference>
<dbReference type="InterPro" id="IPR043502">
    <property type="entry name" value="DNA/RNA_pol_sf"/>
</dbReference>
<sequence length="434" mass="49057">MSLSKPSHHLSSSSSQISSKKPSLNPYDDLKTALLQPTQPSVAERVQKLLQQECVGNFRVIALLNEIKLLAPREFRDKPVNHSVTHSITNHGNPVKARVRRLSPTRYKIARDEFEHMLDLGNIRRSSSNWSSTYHLVPKKSGDWRPCGDYRALNSITVPDDYPTPNIQDFSSNLRTKKVVSKIDLVRIYNQILMAEADIPKPPLPPHLLKQPAFKKFKTLLIDWSVPAHQGPEAILTLFIDTSQVAVGAVLEQGKGDVVQPLAFFSAKLTPPQALYSTFERVYKAVENFWYLLERQKFMILTDHKPLAYASRASSDRYSPCKTQHLNCILQFINDIRHVKDAKSLVGGCLSRTDVEATIKFVDFRSKRSEINQLLVSQKQVCQDLLSQNLSDAKLSNLSIISRSLAIGQQQNWLLIVLSGHLFTRTSRAAIESR</sequence>
<keyword evidence="4" id="KW-0255">Endonuclease</keyword>
<evidence type="ECO:0000313" key="10">
    <source>
        <dbReference type="Proteomes" id="UP000274504"/>
    </source>
</evidence>
<feature type="region of interest" description="Disordered" evidence="7">
    <location>
        <begin position="1"/>
        <end position="23"/>
    </location>
</feature>
<proteinExistence type="predicted"/>
<keyword evidence="1" id="KW-0808">Transferase</keyword>
<keyword evidence="5" id="KW-0378">Hydrolase</keyword>
<dbReference type="Proteomes" id="UP000274504">
    <property type="component" value="Unassembled WGS sequence"/>
</dbReference>